<dbReference type="OrthoDB" id="2157668at2"/>
<evidence type="ECO:0000313" key="1">
    <source>
        <dbReference type="EMBL" id="SES00470.1"/>
    </source>
</evidence>
<dbReference type="RefSeq" id="WP_092653340.1">
    <property type="nucleotide sequence ID" value="NZ_FOHA01000016.1"/>
</dbReference>
<gene>
    <name evidence="1" type="ORF">SAMN04488559_11631</name>
</gene>
<sequence length="130" mass="14739">MKRTAIELEKLATDPAIGFRITEKTKAEREVGLALEALGEVQDISREPSGKADFIDSEGQKWDVKAYQSYLFKSNQNQIAEMIKSIQKSLSEQENVMIDTRGLSKTDFTTLQHFVLAENLSQLVKFWPLS</sequence>
<reference evidence="1 2" key="1">
    <citation type="submission" date="2016-10" db="EMBL/GenBank/DDBJ databases">
        <authorList>
            <person name="de Groot N.N."/>
        </authorList>
    </citation>
    <scope>NUCLEOTIDE SEQUENCE [LARGE SCALE GENOMIC DNA]</scope>
    <source>
        <strain evidence="1 2">DSM 13760</strain>
    </source>
</reference>
<dbReference type="EMBL" id="FOHA01000016">
    <property type="protein sequence ID" value="SES00470.1"/>
    <property type="molecule type" value="Genomic_DNA"/>
</dbReference>
<accession>A0A1H9TT17</accession>
<dbReference type="Proteomes" id="UP000198948">
    <property type="component" value="Unassembled WGS sequence"/>
</dbReference>
<name>A0A1H9TT17_9LACT</name>
<organism evidence="1 2">
    <name type="scientific">Isobaculum melis</name>
    <dbReference type="NCBI Taxonomy" id="142588"/>
    <lineage>
        <taxon>Bacteria</taxon>
        <taxon>Bacillati</taxon>
        <taxon>Bacillota</taxon>
        <taxon>Bacilli</taxon>
        <taxon>Lactobacillales</taxon>
        <taxon>Carnobacteriaceae</taxon>
        <taxon>Isobaculum</taxon>
    </lineage>
</organism>
<proteinExistence type="predicted"/>
<evidence type="ECO:0008006" key="3">
    <source>
        <dbReference type="Google" id="ProtNLM"/>
    </source>
</evidence>
<evidence type="ECO:0000313" key="2">
    <source>
        <dbReference type="Proteomes" id="UP000198948"/>
    </source>
</evidence>
<dbReference type="STRING" id="142588.SAMN04488559_11631"/>
<dbReference type="AlphaFoldDB" id="A0A1H9TT17"/>
<keyword evidence="2" id="KW-1185">Reference proteome</keyword>
<protein>
    <recommendedName>
        <fullName evidence="3">tRNA nuclease CdiA C-terminal domain-containing protein</fullName>
    </recommendedName>
</protein>